<dbReference type="KEGG" id="apre:CNX65_16555"/>
<accession>A0A290Z6P3</accession>
<sequence>MANRSDVRDFLVSRRARVSPGRVGLPVLGRRRVPGLRREEVALLAGVSVDWYTRLERGHIGGVSREVLDSVAGVLRLDAEERVYLFDLARAARPPRPAEEVAEAVAEAALPATAQWLLDSMTLSSAMVTGPRQDVLAVNPLARALYAPLFASATTREGGPANLARYHFLDAGAREFYGDWAGTADVLVAALRAEAGRDPRDRATRELVGELTAASAEFRARWSAHDVLLHPRGVKTFRHPGAGELRLSYHSVDLPISATRTRHVCACTAEPGSTDEARLRSLVG</sequence>
<dbReference type="Proteomes" id="UP000218505">
    <property type="component" value="Chromosome"/>
</dbReference>
<dbReference type="SUPFAM" id="SSF47413">
    <property type="entry name" value="lambda repressor-like DNA-binding domains"/>
    <property type="match status" value="1"/>
</dbReference>
<keyword evidence="3" id="KW-1185">Reference proteome</keyword>
<dbReference type="InterPro" id="IPR001387">
    <property type="entry name" value="Cro/C1-type_HTH"/>
</dbReference>
<name>A0A290Z6P3_9PSEU</name>
<dbReference type="Gene3D" id="1.10.260.40">
    <property type="entry name" value="lambda repressor-like DNA-binding domains"/>
    <property type="match status" value="1"/>
</dbReference>
<organism evidence="2 3">
    <name type="scientific">Actinosynnema pretiosum</name>
    <dbReference type="NCBI Taxonomy" id="42197"/>
    <lineage>
        <taxon>Bacteria</taxon>
        <taxon>Bacillati</taxon>
        <taxon>Actinomycetota</taxon>
        <taxon>Actinomycetes</taxon>
        <taxon>Pseudonocardiales</taxon>
        <taxon>Pseudonocardiaceae</taxon>
        <taxon>Actinosynnema</taxon>
    </lineage>
</organism>
<dbReference type="Pfam" id="PF17765">
    <property type="entry name" value="MLTR_LBD"/>
    <property type="match status" value="1"/>
</dbReference>
<protein>
    <submittedName>
        <fullName evidence="2">Transcriptional regulator</fullName>
    </submittedName>
</protein>
<dbReference type="PANTHER" id="PTHR35010:SF2">
    <property type="entry name" value="BLL4672 PROTEIN"/>
    <property type="match status" value="1"/>
</dbReference>
<evidence type="ECO:0000259" key="1">
    <source>
        <dbReference type="SMART" id="SM00530"/>
    </source>
</evidence>
<dbReference type="Pfam" id="PF13560">
    <property type="entry name" value="HTH_31"/>
    <property type="match status" value="1"/>
</dbReference>
<evidence type="ECO:0000313" key="3">
    <source>
        <dbReference type="Proteomes" id="UP000218505"/>
    </source>
</evidence>
<dbReference type="InterPro" id="IPR010982">
    <property type="entry name" value="Lambda_DNA-bd_dom_sf"/>
</dbReference>
<gene>
    <name evidence="2" type="ORF">CNX65_16555</name>
</gene>
<dbReference type="InterPro" id="IPR041413">
    <property type="entry name" value="MLTR_LBD"/>
</dbReference>
<dbReference type="CDD" id="cd00093">
    <property type="entry name" value="HTH_XRE"/>
    <property type="match status" value="1"/>
</dbReference>
<dbReference type="GO" id="GO:0003677">
    <property type="term" value="F:DNA binding"/>
    <property type="evidence" value="ECO:0007669"/>
    <property type="project" value="InterPro"/>
</dbReference>
<dbReference type="Gene3D" id="3.30.450.180">
    <property type="match status" value="1"/>
</dbReference>
<proteinExistence type="predicted"/>
<dbReference type="PANTHER" id="PTHR35010">
    <property type="entry name" value="BLL4672 PROTEIN-RELATED"/>
    <property type="match status" value="1"/>
</dbReference>
<dbReference type="EMBL" id="CP023445">
    <property type="protein sequence ID" value="ATE54690.1"/>
    <property type="molecule type" value="Genomic_DNA"/>
</dbReference>
<dbReference type="AlphaFoldDB" id="A0A290Z6P3"/>
<dbReference type="SMART" id="SM00530">
    <property type="entry name" value="HTH_XRE"/>
    <property type="match status" value="1"/>
</dbReference>
<evidence type="ECO:0000313" key="2">
    <source>
        <dbReference type="EMBL" id="ATE54690.1"/>
    </source>
</evidence>
<feature type="domain" description="HTH cro/C1-type" evidence="1">
    <location>
        <begin position="6"/>
        <end position="82"/>
    </location>
</feature>
<reference evidence="2" key="1">
    <citation type="submission" date="2017-09" db="EMBL/GenBank/DDBJ databases">
        <title>Complete Genome Sequence of ansamitocin-producing Bacterium Actinosynnema pretiosum X47.</title>
        <authorList>
            <person name="Cao G."/>
            <person name="Zong G."/>
            <person name="Zhong C."/>
            <person name="Fu J."/>
        </authorList>
    </citation>
    <scope>NUCLEOTIDE SEQUENCE [LARGE SCALE GENOMIC DNA]</scope>
    <source>
        <strain evidence="2">X47</strain>
    </source>
</reference>